<protein>
    <submittedName>
        <fullName evidence="2">HDC14600</fullName>
    </submittedName>
</protein>
<accession>Q6IJM8</accession>
<sequence>MFCNPFRCINKDEEDDDDEQEDDDDEQEEEDDEDEEEDDDDEETDKKCSHQNDMETDLVEKSTEARAKIVGDKLNYI</sequence>
<organism evidence="2">
    <name type="scientific">Drosophila melanogaster</name>
    <name type="common">Fruit fly</name>
    <dbReference type="NCBI Taxonomy" id="7227"/>
    <lineage>
        <taxon>Eukaryota</taxon>
        <taxon>Metazoa</taxon>
        <taxon>Ecdysozoa</taxon>
        <taxon>Arthropoda</taxon>
        <taxon>Hexapoda</taxon>
        <taxon>Insecta</taxon>
        <taxon>Pterygota</taxon>
        <taxon>Neoptera</taxon>
        <taxon>Endopterygota</taxon>
        <taxon>Diptera</taxon>
        <taxon>Brachycera</taxon>
        <taxon>Muscomorpha</taxon>
        <taxon>Ephydroidea</taxon>
        <taxon>Drosophilidae</taxon>
        <taxon>Drosophila</taxon>
        <taxon>Sophophora</taxon>
    </lineage>
</organism>
<proteinExistence type="predicted"/>
<feature type="compositionally biased region" description="Basic and acidic residues" evidence="1">
    <location>
        <begin position="44"/>
        <end position="71"/>
    </location>
</feature>
<name>Q6IJM8_DROME</name>
<feature type="region of interest" description="Disordered" evidence="1">
    <location>
        <begin position="1"/>
        <end position="77"/>
    </location>
</feature>
<reference evidence="2" key="1">
    <citation type="journal article" date="2003" name="Genome Biol.">
        <title>An integrated gene annotation and transcriptional profiling approach towards the full gene content of the Drosophila genome.</title>
        <authorList>
            <person name="Hild M."/>
            <person name="Beckmann B."/>
            <person name="Haas S.A."/>
            <person name="Koch B."/>
            <person name="Solovyev V."/>
            <person name="Busold C."/>
            <person name="Fellenberg K."/>
            <person name="Boutros M."/>
            <person name="Vingron M."/>
            <person name="Sauer F."/>
            <person name="Hoheisel J.D."/>
            <person name="Paro R."/>
        </authorList>
    </citation>
    <scope>NUCLEOTIDE SEQUENCE</scope>
</reference>
<feature type="compositionally biased region" description="Acidic residues" evidence="1">
    <location>
        <begin position="12"/>
        <end position="43"/>
    </location>
</feature>
<dbReference type="EMBL" id="BK002688">
    <property type="protein sequence ID" value="DAA04194.1"/>
    <property type="molecule type" value="Genomic_DNA"/>
</dbReference>
<dbReference type="AlphaFoldDB" id="Q6IJM8"/>
<evidence type="ECO:0000313" key="2">
    <source>
        <dbReference type="EMBL" id="DAA04194.1"/>
    </source>
</evidence>
<gene>
    <name evidence="2" type="ORF">HDC14600</name>
</gene>
<evidence type="ECO:0000256" key="1">
    <source>
        <dbReference type="SAM" id="MobiDB-lite"/>
    </source>
</evidence>